<dbReference type="Gene3D" id="1.10.225.10">
    <property type="entry name" value="Saposin-like"/>
    <property type="match status" value="1"/>
</dbReference>
<accession>A0A165FXB4</accession>
<dbReference type="SUPFAM" id="SSF47862">
    <property type="entry name" value="Saposin"/>
    <property type="match status" value="1"/>
</dbReference>
<dbReference type="PANTHER" id="PTHR15541:SF2">
    <property type="entry name" value="GRANULYSIN"/>
    <property type="match status" value="1"/>
</dbReference>
<evidence type="ECO:0000259" key="3">
    <source>
        <dbReference type="PROSITE" id="PS50015"/>
    </source>
</evidence>
<dbReference type="GO" id="GO:0006629">
    <property type="term" value="P:lipid metabolic process"/>
    <property type="evidence" value="ECO:0007669"/>
    <property type="project" value="InterPro"/>
</dbReference>
<dbReference type="GO" id="GO:0042742">
    <property type="term" value="P:defense response to bacterium"/>
    <property type="evidence" value="ECO:0007669"/>
    <property type="project" value="InterPro"/>
</dbReference>
<feature type="chain" id="PRO_5007857899" evidence="2">
    <location>
        <begin position="21"/>
        <end position="140"/>
    </location>
</feature>
<feature type="domain" description="Saposin B-type" evidence="3">
    <location>
        <begin position="62"/>
        <end position="140"/>
    </location>
</feature>
<keyword evidence="1" id="KW-1015">Disulfide bond</keyword>
<feature type="signal peptide" evidence="2">
    <location>
        <begin position="1"/>
        <end position="20"/>
    </location>
</feature>
<dbReference type="InterPro" id="IPR038847">
    <property type="entry name" value="Granulysin-like"/>
</dbReference>
<dbReference type="EMBL" id="KT962967">
    <property type="protein sequence ID" value="AMY26518.1"/>
    <property type="molecule type" value="mRNA"/>
</dbReference>
<dbReference type="SMR" id="A0A165FXB4"/>
<reference evidence="4" key="1">
    <citation type="submission" date="2015-10" db="EMBL/GenBank/DDBJ databases">
        <title>Chicken nk-lysin cytokine as a antibacterial agent.</title>
        <authorList>
            <person name="Yacoub H.A."/>
        </authorList>
    </citation>
    <scope>NUCLEOTIDE SEQUENCE</scope>
</reference>
<keyword evidence="2" id="KW-0732">Signal</keyword>
<evidence type="ECO:0000256" key="2">
    <source>
        <dbReference type="SAM" id="SignalP"/>
    </source>
</evidence>
<dbReference type="PANTHER" id="PTHR15541">
    <property type="entry name" value="GRANULYSIN RELATED"/>
    <property type="match status" value="1"/>
</dbReference>
<dbReference type="InterPro" id="IPR007856">
    <property type="entry name" value="SapB_1"/>
</dbReference>
<dbReference type="InterPro" id="IPR008139">
    <property type="entry name" value="SaposinB_dom"/>
</dbReference>
<evidence type="ECO:0000313" key="4">
    <source>
        <dbReference type="EMBL" id="AMY26518.1"/>
    </source>
</evidence>
<dbReference type="AlphaFoldDB" id="A0A165FXB4"/>
<organism evidence="4">
    <name type="scientific">Gallus gallus</name>
    <name type="common">Chicken</name>
    <dbReference type="NCBI Taxonomy" id="9031"/>
    <lineage>
        <taxon>Eukaryota</taxon>
        <taxon>Metazoa</taxon>
        <taxon>Chordata</taxon>
        <taxon>Craniata</taxon>
        <taxon>Vertebrata</taxon>
        <taxon>Euteleostomi</taxon>
        <taxon>Archelosauria</taxon>
        <taxon>Archosauria</taxon>
        <taxon>Dinosauria</taxon>
        <taxon>Saurischia</taxon>
        <taxon>Theropoda</taxon>
        <taxon>Coelurosauria</taxon>
        <taxon>Aves</taxon>
        <taxon>Neognathae</taxon>
        <taxon>Galloanserae</taxon>
        <taxon>Galliformes</taxon>
        <taxon>Phasianidae</taxon>
        <taxon>Phasianinae</taxon>
        <taxon>Gallus</taxon>
    </lineage>
</organism>
<dbReference type="Pfam" id="PF05184">
    <property type="entry name" value="SapB_1"/>
    <property type="match status" value="1"/>
</dbReference>
<protein>
    <submittedName>
        <fullName evidence="4">Nk-lysin</fullName>
    </submittedName>
</protein>
<dbReference type="VEuPathDB" id="HostDB:geneid_693257"/>
<name>A0A165FXB4_CHICK</name>
<evidence type="ECO:0000256" key="1">
    <source>
        <dbReference type="ARBA" id="ARBA00023157"/>
    </source>
</evidence>
<proteinExistence type="evidence at transcript level"/>
<dbReference type="PROSITE" id="PS50015">
    <property type="entry name" value="SAP_B"/>
    <property type="match status" value="1"/>
</dbReference>
<dbReference type="SMART" id="SM00741">
    <property type="entry name" value="SapB"/>
    <property type="match status" value="1"/>
</dbReference>
<dbReference type="InterPro" id="IPR011001">
    <property type="entry name" value="Saposin-like"/>
</dbReference>
<sequence>MAAALIVLLALGAAVQVAVTEPPRDDHRDLDAGSHWEQQWHLLQDGSAAWDADEGDAMGPGKGIKCRFCVSLVKKVQKIVGDDPDEDAINNALNKVCSTGRRQRSICKQLLKKLRQQLSDALQNNDDPRDVCTTLGLARG</sequence>